<dbReference type="PANTHER" id="PTHR33099:SF7">
    <property type="entry name" value="MYND-TYPE DOMAIN-CONTAINING PROTEIN"/>
    <property type="match status" value="1"/>
</dbReference>
<reference evidence="1 2" key="1">
    <citation type="submission" date="2016-03" db="EMBL/GenBank/DDBJ databases">
        <authorList>
            <person name="Ploux O."/>
        </authorList>
    </citation>
    <scope>NUCLEOTIDE SEQUENCE [LARGE SCALE GENOMIC DNA]</scope>
    <source>
        <strain evidence="1 2">UAMH 11012</strain>
    </source>
</reference>
<dbReference type="PANTHER" id="PTHR33099">
    <property type="entry name" value="FE2OG DIOXYGENASE DOMAIN-CONTAINING PROTEIN"/>
    <property type="match status" value="1"/>
</dbReference>
<evidence type="ECO:0000313" key="2">
    <source>
        <dbReference type="Proteomes" id="UP000184330"/>
    </source>
</evidence>
<dbReference type="Gene3D" id="2.60.120.620">
    <property type="entry name" value="q2cbj1_9rhob like domain"/>
    <property type="match status" value="1"/>
</dbReference>
<evidence type="ECO:0008006" key="3">
    <source>
        <dbReference type="Google" id="ProtNLM"/>
    </source>
</evidence>
<evidence type="ECO:0000313" key="1">
    <source>
        <dbReference type="EMBL" id="CZR66645.1"/>
    </source>
</evidence>
<name>A0A1L7XNM2_9HELO</name>
<proteinExistence type="predicted"/>
<dbReference type="AlphaFoldDB" id="A0A1L7XNM2"/>
<sequence>MAHQAQQRAPAPRILLPPFPREVDAKATLAIKLDPKILKEDFEECLSSIQMSGRAIIQASHLAPFKKGQSTIVDTKVRRTWELSKDELRSQTAPGTPLFSRLVAKVSAGLGVNAAGKGVRAEPYKLLLYDKGAMFRAHRDSEKVPRMFGTLVIYAYPASTKAARFTSPTPENPQSWILQPRLNLAFLAGLGLPTSPTRSKRSQELCANTDKDMSKLKLLFGTWNNNIQKDPTYPLTLRWLLKHKYTDANLRFQDLKGQDLQVVSRLREACRDLGFIPYLANITRERSGWCEHDPEDSDEYKSITHDNPDKFHEVTEYDSSSVDIDKVVDLSANEISGEPVFEKKNFIQADPFNGLTPDEEYYKGYQGK</sequence>
<gene>
    <name evidence="1" type="ORF">PAC_16546</name>
</gene>
<organism evidence="1 2">
    <name type="scientific">Phialocephala subalpina</name>
    <dbReference type="NCBI Taxonomy" id="576137"/>
    <lineage>
        <taxon>Eukaryota</taxon>
        <taxon>Fungi</taxon>
        <taxon>Dikarya</taxon>
        <taxon>Ascomycota</taxon>
        <taxon>Pezizomycotina</taxon>
        <taxon>Leotiomycetes</taxon>
        <taxon>Helotiales</taxon>
        <taxon>Mollisiaceae</taxon>
        <taxon>Phialocephala</taxon>
        <taxon>Phialocephala fortinii species complex</taxon>
    </lineage>
</organism>
<protein>
    <recommendedName>
        <fullName evidence="3">Alpha-ketoglutarate-dependent dioxygenase AlkB-like domain-containing protein</fullName>
    </recommendedName>
</protein>
<keyword evidence="2" id="KW-1185">Reference proteome</keyword>
<dbReference type="Proteomes" id="UP000184330">
    <property type="component" value="Unassembled WGS sequence"/>
</dbReference>
<dbReference type="OrthoDB" id="27483at2759"/>
<accession>A0A1L7XNM2</accession>
<dbReference type="EMBL" id="FJOG01000038">
    <property type="protein sequence ID" value="CZR66645.1"/>
    <property type="molecule type" value="Genomic_DNA"/>
</dbReference>